<name>A0A1I0U3Y3_9NOCA</name>
<evidence type="ECO:0000313" key="4">
    <source>
        <dbReference type="Proteomes" id="UP000182054"/>
    </source>
</evidence>
<dbReference type="PROSITE" id="PS51257">
    <property type="entry name" value="PROKAR_LIPOPROTEIN"/>
    <property type="match status" value="1"/>
</dbReference>
<dbReference type="GeneID" id="85486896"/>
<dbReference type="GO" id="GO:0005615">
    <property type="term" value="C:extracellular space"/>
    <property type="evidence" value="ECO:0007669"/>
    <property type="project" value="InterPro"/>
</dbReference>
<organism evidence="3 4">
    <name type="scientific">Rhodococcoides kroppenstedtii</name>
    <dbReference type="NCBI Taxonomy" id="293050"/>
    <lineage>
        <taxon>Bacteria</taxon>
        <taxon>Bacillati</taxon>
        <taxon>Actinomycetota</taxon>
        <taxon>Actinomycetes</taxon>
        <taxon>Mycobacteriales</taxon>
        <taxon>Nocardiaceae</taxon>
        <taxon>Rhodococcoides</taxon>
    </lineage>
</organism>
<dbReference type="OrthoDB" id="4483786at2"/>
<dbReference type="EMBL" id="FOJN01000012">
    <property type="protein sequence ID" value="SFA58557.1"/>
    <property type="molecule type" value="Genomic_DNA"/>
</dbReference>
<evidence type="ECO:0000313" key="3">
    <source>
        <dbReference type="EMBL" id="SFA58557.1"/>
    </source>
</evidence>
<dbReference type="RefSeq" id="WP_082894885.1">
    <property type="nucleotide sequence ID" value="NZ_FOJN01000012.1"/>
</dbReference>
<dbReference type="Pfam" id="PF09167">
    <property type="entry name" value="DUF1942"/>
    <property type="match status" value="1"/>
</dbReference>
<dbReference type="InterPro" id="IPR029050">
    <property type="entry name" value="Immunoprotect_excell_Ig-like"/>
</dbReference>
<dbReference type="AlphaFoldDB" id="A0A1I0U3Y3"/>
<reference evidence="3 4" key="1">
    <citation type="submission" date="2016-10" db="EMBL/GenBank/DDBJ databases">
        <authorList>
            <person name="de Groot N.N."/>
        </authorList>
    </citation>
    <scope>NUCLEOTIDE SEQUENCE [LARGE SCALE GENOMIC DNA]</scope>
    <source>
        <strain evidence="3 4">DSM 44908</strain>
    </source>
</reference>
<dbReference type="Proteomes" id="UP000182054">
    <property type="component" value="Unassembled WGS sequence"/>
</dbReference>
<evidence type="ECO:0000256" key="1">
    <source>
        <dbReference type="ARBA" id="ARBA00022729"/>
    </source>
</evidence>
<dbReference type="SUPFAM" id="SSF81982">
    <property type="entry name" value="Antigen MPT63/MPB63 (immunoprotective extracellular protein)"/>
    <property type="match status" value="1"/>
</dbReference>
<feature type="domain" description="MPT63-like" evidence="2">
    <location>
        <begin position="51"/>
        <end position="168"/>
    </location>
</feature>
<accession>A0A1I0U3Y3</accession>
<evidence type="ECO:0000259" key="2">
    <source>
        <dbReference type="Pfam" id="PF09167"/>
    </source>
</evidence>
<proteinExistence type="predicted"/>
<dbReference type="InterPro" id="IPR015250">
    <property type="entry name" value="MPT63-like"/>
</dbReference>
<gene>
    <name evidence="3" type="ORF">SAMN05444374_112153</name>
</gene>
<dbReference type="Gene3D" id="2.60.40.1240">
    <property type="match status" value="1"/>
</dbReference>
<protein>
    <recommendedName>
        <fullName evidence="2">MPT63-like domain-containing protein</fullName>
    </recommendedName>
</protein>
<keyword evidence="1" id="KW-0732">Signal</keyword>
<sequence length="306" mass="31825">MRIKREIARGMVVMVPLAAVLIGCSERVAGTAESEPSTSATMQSEADDEAQTVPIGASQNVADGRRVVTRVTVESLVPATPTQFGLSPAGDLQQISVTLEGLKGTTNVNPLYFTARAADGTTYQAALASVDGQLPAGTVSVGDRIKGIVAFDVTGPPIASIRYNGALGEELARWDGELTPGERTDDEQTGPTGGIVNGDLGLDTEISVPACDGTGVVILYSATAPGSYEQEIATQLLRNPGASYLRTDNSCPSLRQESAEGNPIYAVYRVAGRSEGEVCAAVNASPAGSYGKWLDRTTDPAYIIPC</sequence>